<organism evidence="2 3">
    <name type="scientific">Bradyrhizobium denitrificans</name>
    <dbReference type="NCBI Taxonomy" id="2734912"/>
    <lineage>
        <taxon>Bacteria</taxon>
        <taxon>Pseudomonadati</taxon>
        <taxon>Pseudomonadota</taxon>
        <taxon>Alphaproteobacteria</taxon>
        <taxon>Hyphomicrobiales</taxon>
        <taxon>Nitrobacteraceae</taxon>
        <taxon>Bradyrhizobium</taxon>
    </lineage>
</organism>
<dbReference type="InterPro" id="IPR025356">
    <property type="entry name" value="DUF4260"/>
</dbReference>
<gene>
    <name evidence="2" type="ORF">JQ619_02830</name>
</gene>
<reference evidence="3" key="1">
    <citation type="journal article" date="2021" name="ISME J.">
        <title>Evolutionary origin and ecological implication of a unique nif island in free-living Bradyrhizobium lineages.</title>
        <authorList>
            <person name="Tao J."/>
        </authorList>
    </citation>
    <scope>NUCLEOTIDE SEQUENCE [LARGE SCALE GENOMIC DNA]</scope>
    <source>
        <strain evidence="3">SZCCT0094</strain>
    </source>
</reference>
<keyword evidence="1" id="KW-1133">Transmembrane helix</keyword>
<feature type="transmembrane region" description="Helical" evidence="1">
    <location>
        <begin position="49"/>
        <end position="68"/>
    </location>
</feature>
<name>A0ABS5G080_9BRAD</name>
<evidence type="ECO:0000256" key="1">
    <source>
        <dbReference type="SAM" id="Phobius"/>
    </source>
</evidence>
<keyword evidence="3" id="KW-1185">Reference proteome</keyword>
<evidence type="ECO:0000313" key="2">
    <source>
        <dbReference type="EMBL" id="MBR1134693.1"/>
    </source>
</evidence>
<keyword evidence="1" id="KW-0812">Transmembrane</keyword>
<dbReference type="EMBL" id="JAFCLK010000002">
    <property type="protein sequence ID" value="MBR1134693.1"/>
    <property type="molecule type" value="Genomic_DNA"/>
</dbReference>
<protein>
    <submittedName>
        <fullName evidence="2">DUF4260 domain-containing protein</fullName>
    </submittedName>
</protein>
<accession>A0ABS5G080</accession>
<keyword evidence="1" id="KW-0472">Membrane</keyword>
<dbReference type="Proteomes" id="UP001314635">
    <property type="component" value="Unassembled WGS sequence"/>
</dbReference>
<sequence>MTINTDAVIEAGGPSRDAASGGVRTLLRLEGLVLAAGATAFYAHQGGSWWLFAALFLAPDISFAAYLAGPRVGAAVYNAVHSTLAPAVLLAIGLWAGPPLVTGLATIWLAHVGVDRLAGYGLKYADGFGFTHLGRIGRAAA</sequence>
<comment type="caution">
    <text evidence="2">The sequence shown here is derived from an EMBL/GenBank/DDBJ whole genome shotgun (WGS) entry which is preliminary data.</text>
</comment>
<dbReference type="Pfam" id="PF14079">
    <property type="entry name" value="DUF4260"/>
    <property type="match status" value="1"/>
</dbReference>
<proteinExistence type="predicted"/>
<evidence type="ECO:0000313" key="3">
    <source>
        <dbReference type="Proteomes" id="UP001314635"/>
    </source>
</evidence>